<comment type="caution">
    <text evidence="2">The sequence shown here is derived from an EMBL/GenBank/DDBJ whole genome shotgun (WGS) entry which is preliminary data.</text>
</comment>
<feature type="transmembrane region" description="Helical" evidence="1">
    <location>
        <begin position="129"/>
        <end position="152"/>
    </location>
</feature>
<protein>
    <recommendedName>
        <fullName evidence="4">DUF3159 domain-containing protein</fullName>
    </recommendedName>
</protein>
<dbReference type="RefSeq" id="WP_157340849.1">
    <property type="nucleotide sequence ID" value="NZ_WSEK01000004.1"/>
</dbReference>
<feature type="transmembrane region" description="Helical" evidence="1">
    <location>
        <begin position="53"/>
        <end position="80"/>
    </location>
</feature>
<feature type="transmembrane region" description="Helical" evidence="1">
    <location>
        <begin position="164"/>
        <end position="184"/>
    </location>
</feature>
<accession>A0A6L6XP34</accession>
<reference evidence="2 3" key="1">
    <citation type="submission" date="2019-12" db="EMBL/GenBank/DDBJ databases">
        <authorList>
            <person name="Huq M.A."/>
        </authorList>
    </citation>
    <scope>NUCLEOTIDE SEQUENCE [LARGE SCALE GENOMIC DNA]</scope>
    <source>
        <strain evidence="2 3">MAH-18</strain>
    </source>
</reference>
<feature type="transmembrane region" description="Helical" evidence="1">
    <location>
        <begin position="6"/>
        <end position="33"/>
    </location>
</feature>
<keyword evidence="3" id="KW-1185">Reference proteome</keyword>
<dbReference type="EMBL" id="WSEK01000004">
    <property type="protein sequence ID" value="MVQ48582.1"/>
    <property type="molecule type" value="Genomic_DNA"/>
</dbReference>
<gene>
    <name evidence="2" type="ORF">GON03_05270</name>
</gene>
<keyword evidence="1" id="KW-0472">Membrane</keyword>
<organism evidence="2 3">
    <name type="scientific">Nocardioides agri</name>
    <dbReference type="NCBI Taxonomy" id="2682843"/>
    <lineage>
        <taxon>Bacteria</taxon>
        <taxon>Bacillati</taxon>
        <taxon>Actinomycetota</taxon>
        <taxon>Actinomycetes</taxon>
        <taxon>Propionibacteriales</taxon>
        <taxon>Nocardioidaceae</taxon>
        <taxon>Nocardioides</taxon>
    </lineage>
</organism>
<dbReference type="AlphaFoldDB" id="A0A6L6XP34"/>
<keyword evidence="1" id="KW-1133">Transmembrane helix</keyword>
<sequence>MAVSVAVAVVAPAVLFATTLVVVSLTAAVVVALAWMTSTMCWRKATRRPVSGLLVLALGIMTVKTAFMLATGNAFIYFLQPVVVDLVVATVFLGSLWSAVPVVARLAPDFYPVDASLAARPGVRSLFRGLTLFWGIVILAKGSLTLGLLMSLSTVDFVLIKGSAILTLTLLAIVTTVAWSVSVARREGLLPVAR</sequence>
<feature type="transmembrane region" description="Helical" evidence="1">
    <location>
        <begin position="86"/>
        <end position="108"/>
    </location>
</feature>
<evidence type="ECO:0000313" key="2">
    <source>
        <dbReference type="EMBL" id="MVQ48582.1"/>
    </source>
</evidence>
<proteinExistence type="predicted"/>
<evidence type="ECO:0000256" key="1">
    <source>
        <dbReference type="SAM" id="Phobius"/>
    </source>
</evidence>
<keyword evidence="1" id="KW-0812">Transmembrane</keyword>
<evidence type="ECO:0000313" key="3">
    <source>
        <dbReference type="Proteomes" id="UP000473525"/>
    </source>
</evidence>
<dbReference type="Proteomes" id="UP000473525">
    <property type="component" value="Unassembled WGS sequence"/>
</dbReference>
<name>A0A6L6XP34_9ACTN</name>
<evidence type="ECO:0008006" key="4">
    <source>
        <dbReference type="Google" id="ProtNLM"/>
    </source>
</evidence>